<dbReference type="Proteomes" id="UP000601435">
    <property type="component" value="Unassembled WGS sequence"/>
</dbReference>
<dbReference type="OrthoDB" id="407775at2759"/>
<keyword evidence="1" id="KW-0472">Membrane</keyword>
<keyword evidence="1" id="KW-1133">Transmembrane helix</keyword>
<dbReference type="AlphaFoldDB" id="A0A812W0M4"/>
<keyword evidence="1" id="KW-0812">Transmembrane</keyword>
<reference evidence="2" key="1">
    <citation type="submission" date="2021-02" db="EMBL/GenBank/DDBJ databases">
        <authorList>
            <person name="Dougan E. K."/>
            <person name="Rhodes N."/>
            <person name="Thang M."/>
            <person name="Chan C."/>
        </authorList>
    </citation>
    <scope>NUCLEOTIDE SEQUENCE</scope>
</reference>
<comment type="caution">
    <text evidence="2">The sequence shown here is derived from an EMBL/GenBank/DDBJ whole genome shotgun (WGS) entry which is preliminary data.</text>
</comment>
<keyword evidence="3" id="KW-1185">Reference proteome</keyword>
<evidence type="ECO:0000313" key="2">
    <source>
        <dbReference type="EMBL" id="CAE7663740.1"/>
    </source>
</evidence>
<sequence>MDYTRVVKEYRRCACALQFFMIGCVLVYLAQRSLEIISSAEDPPVDVSTEALKHFGEWAVCAHPNPPTSGRAIDSIGIGIPETYTGAEDLLWLLEQQPLSAKSTQLVSQVKRQIIPFSGFELNCVVVDLLNADLRIPSTASICTQPLPFTIDWLMLNSETGWRYVTEIRSDEYPMVRYSVAKHGWSSGFTSQASQILTTSVTVRESGGEAPCIWRHFPETPISPN</sequence>
<organism evidence="2 3">
    <name type="scientific">Symbiodinium necroappetens</name>
    <dbReference type="NCBI Taxonomy" id="1628268"/>
    <lineage>
        <taxon>Eukaryota</taxon>
        <taxon>Sar</taxon>
        <taxon>Alveolata</taxon>
        <taxon>Dinophyceae</taxon>
        <taxon>Suessiales</taxon>
        <taxon>Symbiodiniaceae</taxon>
        <taxon>Symbiodinium</taxon>
    </lineage>
</organism>
<dbReference type="EMBL" id="CAJNJA010032097">
    <property type="protein sequence ID" value="CAE7663740.1"/>
    <property type="molecule type" value="Genomic_DNA"/>
</dbReference>
<evidence type="ECO:0000256" key="1">
    <source>
        <dbReference type="SAM" id="Phobius"/>
    </source>
</evidence>
<protein>
    <submittedName>
        <fullName evidence="2">FtsH protein</fullName>
    </submittedName>
</protein>
<accession>A0A812W0M4</accession>
<dbReference type="PROSITE" id="PS51257">
    <property type="entry name" value="PROKAR_LIPOPROTEIN"/>
    <property type="match status" value="1"/>
</dbReference>
<name>A0A812W0M4_9DINO</name>
<evidence type="ECO:0000313" key="3">
    <source>
        <dbReference type="Proteomes" id="UP000601435"/>
    </source>
</evidence>
<feature type="transmembrane region" description="Helical" evidence="1">
    <location>
        <begin position="12"/>
        <end position="30"/>
    </location>
</feature>
<gene>
    <name evidence="2" type="primary">ftsH</name>
    <name evidence="2" type="ORF">SNEC2469_LOCUS18919</name>
</gene>
<proteinExistence type="predicted"/>